<gene>
    <name evidence="5" type="ORF">SS1G_12522</name>
</gene>
<dbReference type="InParanoid" id="A7F4J7"/>
<name>A7F4J7_SCLS1</name>
<dbReference type="PROSITE" id="PS51797">
    <property type="entry name" value="TCTP_3"/>
    <property type="match status" value="1"/>
</dbReference>
<feature type="domain" description="TCTP" evidence="4">
    <location>
        <begin position="1"/>
        <end position="68"/>
    </location>
</feature>
<dbReference type="PANTHER" id="PTHR11991:SF0">
    <property type="entry name" value="TRANSLATIONALLY-CONTROLLED TUMOR PROTEIN"/>
    <property type="match status" value="1"/>
</dbReference>
<dbReference type="InterPro" id="IPR011323">
    <property type="entry name" value="Mss4/transl-control_tumour"/>
</dbReference>
<evidence type="ECO:0000256" key="1">
    <source>
        <dbReference type="ARBA" id="ARBA00014759"/>
    </source>
</evidence>
<dbReference type="HOGENOM" id="CLU_2795511_0_0_1"/>
<evidence type="ECO:0000256" key="2">
    <source>
        <dbReference type="PROSITE-ProRule" id="PRU01133"/>
    </source>
</evidence>
<reference evidence="6" key="1">
    <citation type="journal article" date="2011" name="PLoS Genet.">
        <title>Genomic analysis of the necrotrophic fungal pathogens Sclerotinia sclerotiorum and Botrytis cinerea.</title>
        <authorList>
            <person name="Amselem J."/>
            <person name="Cuomo C.A."/>
            <person name="van Kan J.A."/>
            <person name="Viaud M."/>
            <person name="Benito E.P."/>
            <person name="Couloux A."/>
            <person name="Coutinho P.M."/>
            <person name="de Vries R.P."/>
            <person name="Dyer P.S."/>
            <person name="Fillinger S."/>
            <person name="Fournier E."/>
            <person name="Gout L."/>
            <person name="Hahn M."/>
            <person name="Kohn L."/>
            <person name="Lapalu N."/>
            <person name="Plummer K.M."/>
            <person name="Pradier J.M."/>
            <person name="Quevillon E."/>
            <person name="Sharon A."/>
            <person name="Simon A."/>
            <person name="ten Have A."/>
            <person name="Tudzynski B."/>
            <person name="Tudzynski P."/>
            <person name="Wincker P."/>
            <person name="Andrew M."/>
            <person name="Anthouard V."/>
            <person name="Beever R.E."/>
            <person name="Beffa R."/>
            <person name="Benoit I."/>
            <person name="Bouzid O."/>
            <person name="Brault B."/>
            <person name="Chen Z."/>
            <person name="Choquer M."/>
            <person name="Collemare J."/>
            <person name="Cotton P."/>
            <person name="Danchin E.G."/>
            <person name="Da Silva C."/>
            <person name="Gautier A."/>
            <person name="Giraud C."/>
            <person name="Giraud T."/>
            <person name="Gonzalez C."/>
            <person name="Grossetete S."/>
            <person name="Guldener U."/>
            <person name="Henrissat B."/>
            <person name="Howlett B.J."/>
            <person name="Kodira C."/>
            <person name="Kretschmer M."/>
            <person name="Lappartient A."/>
            <person name="Leroch M."/>
            <person name="Levis C."/>
            <person name="Mauceli E."/>
            <person name="Neuveglise C."/>
            <person name="Oeser B."/>
            <person name="Pearson M."/>
            <person name="Poulain J."/>
            <person name="Poussereau N."/>
            <person name="Quesneville H."/>
            <person name="Rascle C."/>
            <person name="Schumacher J."/>
            <person name="Segurens B."/>
            <person name="Sexton A."/>
            <person name="Silva E."/>
            <person name="Sirven C."/>
            <person name="Soanes D.M."/>
            <person name="Talbot N.J."/>
            <person name="Templeton M."/>
            <person name="Yandava C."/>
            <person name="Yarden O."/>
            <person name="Zeng Q."/>
            <person name="Rollins J.A."/>
            <person name="Lebrun M.H."/>
            <person name="Dickman M."/>
        </authorList>
    </citation>
    <scope>NUCLEOTIDE SEQUENCE [LARGE SCALE GENOMIC DNA]</scope>
    <source>
        <strain evidence="6">ATCC 18683 / 1980 / Ss-1</strain>
    </source>
</reference>
<dbReference type="PANTHER" id="PTHR11991">
    <property type="entry name" value="TRANSLATIONALLY CONTROLLED TUMOR PROTEIN-RELATED"/>
    <property type="match status" value="1"/>
</dbReference>
<keyword evidence="6" id="KW-1185">Reference proteome</keyword>
<sequence length="68" mass="7254">MIIYKDIITGDEIISDSYDLKEVDGVVYEVDCSMITVGAVSVDTGANASAEEADEGVEDGEQKVKGYC</sequence>
<dbReference type="GeneID" id="5482690"/>
<dbReference type="STRING" id="665079.A7F4J7"/>
<organism evidence="5 6">
    <name type="scientific">Sclerotinia sclerotiorum (strain ATCC 18683 / 1980 / Ss-1)</name>
    <name type="common">White mold</name>
    <name type="synonym">Whetzelinia sclerotiorum</name>
    <dbReference type="NCBI Taxonomy" id="665079"/>
    <lineage>
        <taxon>Eukaryota</taxon>
        <taxon>Fungi</taxon>
        <taxon>Dikarya</taxon>
        <taxon>Ascomycota</taxon>
        <taxon>Pezizomycotina</taxon>
        <taxon>Leotiomycetes</taxon>
        <taxon>Helotiales</taxon>
        <taxon>Sclerotiniaceae</taxon>
        <taxon>Sclerotinia</taxon>
    </lineage>
</organism>
<dbReference type="Pfam" id="PF00838">
    <property type="entry name" value="TCTP"/>
    <property type="match status" value="1"/>
</dbReference>
<proteinExistence type="inferred from homology"/>
<protein>
    <recommendedName>
        <fullName evidence="1">Translationally-controlled tumor protein homolog</fullName>
    </recommendedName>
</protein>
<dbReference type="InterPro" id="IPR011057">
    <property type="entry name" value="Mss4-like_sf"/>
</dbReference>
<evidence type="ECO:0000256" key="3">
    <source>
        <dbReference type="SAM" id="MobiDB-lite"/>
    </source>
</evidence>
<evidence type="ECO:0000313" key="5">
    <source>
        <dbReference type="EMBL" id="EDN97668.1"/>
    </source>
</evidence>
<dbReference type="SUPFAM" id="SSF51316">
    <property type="entry name" value="Mss4-like"/>
    <property type="match status" value="1"/>
</dbReference>
<dbReference type="PRINTS" id="PR01653">
    <property type="entry name" value="TCTPROTEIN"/>
</dbReference>
<dbReference type="Gene3D" id="2.170.150.10">
    <property type="entry name" value="Metal Binding Protein, Guanine Nucleotide Exchange Factor, Chain A"/>
    <property type="match status" value="1"/>
</dbReference>
<feature type="region of interest" description="Disordered" evidence="3">
    <location>
        <begin position="48"/>
        <end position="68"/>
    </location>
</feature>
<dbReference type="EMBL" id="CH476641">
    <property type="protein sequence ID" value="EDN97668.1"/>
    <property type="molecule type" value="Genomic_DNA"/>
</dbReference>
<evidence type="ECO:0000259" key="4">
    <source>
        <dbReference type="PROSITE" id="PS51797"/>
    </source>
</evidence>
<dbReference type="InterPro" id="IPR034737">
    <property type="entry name" value="TCTP"/>
</dbReference>
<dbReference type="eggNOG" id="KOG1727">
    <property type="taxonomic scope" value="Eukaryota"/>
</dbReference>
<evidence type="ECO:0000313" key="6">
    <source>
        <dbReference type="Proteomes" id="UP000001312"/>
    </source>
</evidence>
<dbReference type="InterPro" id="IPR018105">
    <property type="entry name" value="Translational_control_tumour_p"/>
</dbReference>
<dbReference type="KEGG" id="ssl:SS1G_12522"/>
<dbReference type="SMR" id="A7F4J7"/>
<dbReference type="RefSeq" id="XP_001586535.1">
    <property type="nucleotide sequence ID" value="XM_001586485.1"/>
</dbReference>
<accession>A7F4J7</accession>
<comment type="similarity">
    <text evidence="2">Belongs to the TCTP family.</text>
</comment>
<dbReference type="Proteomes" id="UP000001312">
    <property type="component" value="Unassembled WGS sequence"/>
</dbReference>
<dbReference type="AlphaFoldDB" id="A7F4J7"/>